<comment type="similarity">
    <text evidence="1 2">Belongs to the enoyl-CoA hydratase/isomerase family.</text>
</comment>
<dbReference type="PANTHER" id="PTHR11941:SF54">
    <property type="entry name" value="ENOYL-COA HYDRATASE, MITOCHONDRIAL"/>
    <property type="match status" value="1"/>
</dbReference>
<dbReference type="CDD" id="cd06558">
    <property type="entry name" value="crotonase-like"/>
    <property type="match status" value="1"/>
</dbReference>
<protein>
    <submittedName>
        <fullName evidence="3">Enoyl-CoA hydratase</fullName>
    </submittedName>
</protein>
<sequence length="254" mass="26877">MWDFVTIDRHHPVAVLTLNDPGRRNILSSAMVRELGEALDEIEADPAVRALVVTGAGPAFCAGAELATLERAAEGDFGLIREVYGGFLRVLHSPLPTIAAVNGPAVGAGFNLALACDIRLAAHSARFVCRFAELGIFPGGGHTWLLTRAIGHQHAVKSLLFGETWDGAGAHRIGLVTDVLPDGEVVGAAVAMGDTLKGLEPEYVRRLIETLRTAPGITGHAEALELEAGHQEWSTGRPAFLAGLARIKDSMTAR</sequence>
<evidence type="ECO:0000256" key="1">
    <source>
        <dbReference type="ARBA" id="ARBA00005254"/>
    </source>
</evidence>
<proteinExistence type="inferred from homology"/>
<dbReference type="GO" id="GO:0006635">
    <property type="term" value="P:fatty acid beta-oxidation"/>
    <property type="evidence" value="ECO:0007669"/>
    <property type="project" value="TreeGrafter"/>
</dbReference>
<evidence type="ECO:0000313" key="3">
    <source>
        <dbReference type="EMBL" id="GES11547.1"/>
    </source>
</evidence>
<dbReference type="Pfam" id="PF00378">
    <property type="entry name" value="ECH_1"/>
    <property type="match status" value="1"/>
</dbReference>
<accession>A0A5M3WQB4</accession>
<dbReference type="GO" id="GO:0003824">
    <property type="term" value="F:catalytic activity"/>
    <property type="evidence" value="ECO:0007669"/>
    <property type="project" value="InterPro"/>
</dbReference>
<reference evidence="3 4" key="1">
    <citation type="submission" date="2019-10" db="EMBL/GenBank/DDBJ databases">
        <title>Whole genome shotgun sequence of Acrocarpospora macrocephala NBRC 16266.</title>
        <authorList>
            <person name="Ichikawa N."/>
            <person name="Kimura A."/>
            <person name="Kitahashi Y."/>
            <person name="Komaki H."/>
            <person name="Oguchi A."/>
        </authorList>
    </citation>
    <scope>NUCLEOTIDE SEQUENCE [LARGE SCALE GENOMIC DNA]</scope>
    <source>
        <strain evidence="3 4">NBRC 16266</strain>
    </source>
</reference>
<dbReference type="InterPro" id="IPR001753">
    <property type="entry name" value="Enoyl-CoA_hydra/iso"/>
</dbReference>
<dbReference type="OrthoDB" id="9777711at2"/>
<dbReference type="Gene3D" id="3.90.226.10">
    <property type="entry name" value="2-enoyl-CoA Hydratase, Chain A, domain 1"/>
    <property type="match status" value="1"/>
</dbReference>
<dbReference type="EMBL" id="BLAE01000030">
    <property type="protein sequence ID" value="GES11547.1"/>
    <property type="molecule type" value="Genomic_DNA"/>
</dbReference>
<dbReference type="AlphaFoldDB" id="A0A5M3WQB4"/>
<dbReference type="PANTHER" id="PTHR11941">
    <property type="entry name" value="ENOYL-COA HYDRATASE-RELATED"/>
    <property type="match status" value="1"/>
</dbReference>
<gene>
    <name evidence="3" type="ORF">Amac_051440</name>
</gene>
<organism evidence="3 4">
    <name type="scientific">Acrocarpospora macrocephala</name>
    <dbReference type="NCBI Taxonomy" id="150177"/>
    <lineage>
        <taxon>Bacteria</taxon>
        <taxon>Bacillati</taxon>
        <taxon>Actinomycetota</taxon>
        <taxon>Actinomycetes</taxon>
        <taxon>Streptosporangiales</taxon>
        <taxon>Streptosporangiaceae</taxon>
        <taxon>Acrocarpospora</taxon>
    </lineage>
</organism>
<keyword evidence="4" id="KW-1185">Reference proteome</keyword>
<comment type="caution">
    <text evidence="3">The sequence shown here is derived from an EMBL/GenBank/DDBJ whole genome shotgun (WGS) entry which is preliminary data.</text>
</comment>
<dbReference type="Proteomes" id="UP000331127">
    <property type="component" value="Unassembled WGS sequence"/>
</dbReference>
<name>A0A5M3WQB4_9ACTN</name>
<dbReference type="SUPFAM" id="SSF52096">
    <property type="entry name" value="ClpP/crotonase"/>
    <property type="match status" value="1"/>
</dbReference>
<evidence type="ECO:0000256" key="2">
    <source>
        <dbReference type="RuleBase" id="RU003707"/>
    </source>
</evidence>
<evidence type="ECO:0000313" key="4">
    <source>
        <dbReference type="Proteomes" id="UP000331127"/>
    </source>
</evidence>
<dbReference type="InterPro" id="IPR018376">
    <property type="entry name" value="Enoyl-CoA_hyd/isom_CS"/>
</dbReference>
<dbReference type="RefSeq" id="WP_155356904.1">
    <property type="nucleotide sequence ID" value="NZ_BAAAHL010000068.1"/>
</dbReference>
<dbReference type="PROSITE" id="PS00166">
    <property type="entry name" value="ENOYL_COA_HYDRATASE"/>
    <property type="match status" value="1"/>
</dbReference>
<dbReference type="InterPro" id="IPR029045">
    <property type="entry name" value="ClpP/crotonase-like_dom_sf"/>
</dbReference>